<dbReference type="AlphaFoldDB" id="A0A8J2QBS3"/>
<accession>A0A8J2QBS3</accession>
<gene>
    <name evidence="2" type="ORF">DCHRY22_LOCUS1076</name>
</gene>
<dbReference type="EMBL" id="CAKASE010000043">
    <property type="protein sequence ID" value="CAG9559162.1"/>
    <property type="molecule type" value="Genomic_DNA"/>
</dbReference>
<name>A0A8J2QBS3_9NEOP</name>
<organism evidence="2 3">
    <name type="scientific">Danaus chrysippus</name>
    <name type="common">African queen</name>
    <dbReference type="NCBI Taxonomy" id="151541"/>
    <lineage>
        <taxon>Eukaryota</taxon>
        <taxon>Metazoa</taxon>
        <taxon>Ecdysozoa</taxon>
        <taxon>Arthropoda</taxon>
        <taxon>Hexapoda</taxon>
        <taxon>Insecta</taxon>
        <taxon>Pterygota</taxon>
        <taxon>Neoptera</taxon>
        <taxon>Endopterygota</taxon>
        <taxon>Lepidoptera</taxon>
        <taxon>Glossata</taxon>
        <taxon>Ditrysia</taxon>
        <taxon>Papilionoidea</taxon>
        <taxon>Nymphalidae</taxon>
        <taxon>Danainae</taxon>
        <taxon>Danaini</taxon>
        <taxon>Danaina</taxon>
        <taxon>Danaus</taxon>
        <taxon>Anosia</taxon>
    </lineage>
</organism>
<sequence>MRCECPLRKAVRLRRPHWNVGTTLGNVLSLTNGPEYSSTRTPSGSRFKQGPHREGEPGGCYNFIGRASVVAYLGRWLQAPRTSPLTTHHPPPITHHPYPYPPPTMDIGNFDIDHIL</sequence>
<evidence type="ECO:0000256" key="1">
    <source>
        <dbReference type="SAM" id="MobiDB-lite"/>
    </source>
</evidence>
<evidence type="ECO:0000313" key="2">
    <source>
        <dbReference type="EMBL" id="CAG9559162.1"/>
    </source>
</evidence>
<proteinExistence type="predicted"/>
<evidence type="ECO:0000313" key="3">
    <source>
        <dbReference type="Proteomes" id="UP000789524"/>
    </source>
</evidence>
<comment type="caution">
    <text evidence="2">The sequence shown here is derived from an EMBL/GenBank/DDBJ whole genome shotgun (WGS) entry which is preliminary data.</text>
</comment>
<feature type="region of interest" description="Disordered" evidence="1">
    <location>
        <begin position="31"/>
        <end position="54"/>
    </location>
</feature>
<reference evidence="2" key="1">
    <citation type="submission" date="2021-09" db="EMBL/GenBank/DDBJ databases">
        <authorList>
            <person name="Martin H S."/>
        </authorList>
    </citation>
    <scope>NUCLEOTIDE SEQUENCE</scope>
</reference>
<feature type="compositionally biased region" description="Polar residues" evidence="1">
    <location>
        <begin position="31"/>
        <end position="46"/>
    </location>
</feature>
<dbReference type="Proteomes" id="UP000789524">
    <property type="component" value="Unassembled WGS sequence"/>
</dbReference>
<protein>
    <submittedName>
        <fullName evidence="2">(African queen) hypothetical protein</fullName>
    </submittedName>
</protein>
<keyword evidence="3" id="KW-1185">Reference proteome</keyword>